<name>A0A1W1C642_9ZZZZ</name>
<gene>
    <name evidence="1" type="ORF">MNB_SM-4-957</name>
</gene>
<proteinExistence type="predicted"/>
<dbReference type="AlphaFoldDB" id="A0A1W1C642"/>
<dbReference type="EMBL" id="FPHF01000060">
    <property type="protein sequence ID" value="SFV61239.1"/>
    <property type="molecule type" value="Genomic_DNA"/>
</dbReference>
<organism evidence="1">
    <name type="scientific">hydrothermal vent metagenome</name>
    <dbReference type="NCBI Taxonomy" id="652676"/>
    <lineage>
        <taxon>unclassified sequences</taxon>
        <taxon>metagenomes</taxon>
        <taxon>ecological metagenomes</taxon>
    </lineage>
</organism>
<evidence type="ECO:0000313" key="1">
    <source>
        <dbReference type="EMBL" id="SFV61239.1"/>
    </source>
</evidence>
<sequence>MIYIGMIFQYNTDTSSGLIMLSDGGQKSFTSDDWVDTTNTPTVGQKIAYIDDANTIQVRVACEADMNNKPEEKKELKSVDEHVAHFTSLGFKLIKDANNDGTRVLTLRSFATGESEEVVIKEKASNISVVRTHNGKVVT</sequence>
<accession>A0A1W1C642</accession>
<protein>
    <submittedName>
        <fullName evidence="1">Uncharacterized protein</fullName>
    </submittedName>
</protein>
<reference evidence="1" key="1">
    <citation type="submission" date="2016-10" db="EMBL/GenBank/DDBJ databases">
        <authorList>
            <person name="de Groot N.N."/>
        </authorList>
    </citation>
    <scope>NUCLEOTIDE SEQUENCE</scope>
</reference>